<dbReference type="PANTHER" id="PTHR14625">
    <property type="entry name" value="MICROCEPHALIN"/>
    <property type="match status" value="1"/>
</dbReference>
<comment type="caution">
    <text evidence="3">The sequence shown here is derived from an EMBL/GenBank/DDBJ whole genome shotgun (WGS) entry which is preliminary data.</text>
</comment>
<name>A0AAV7XIM1_9NEOP</name>
<feature type="region of interest" description="Disordered" evidence="1">
    <location>
        <begin position="14"/>
        <end position="267"/>
    </location>
</feature>
<feature type="domain" description="BRCT" evidence="2">
    <location>
        <begin position="616"/>
        <end position="683"/>
    </location>
</feature>
<dbReference type="CDD" id="cd17716">
    <property type="entry name" value="BRCT_microcephalin_rpt1"/>
    <property type="match status" value="1"/>
</dbReference>
<dbReference type="PANTHER" id="PTHR14625:SF3">
    <property type="entry name" value="MICROCEPHALIN"/>
    <property type="match status" value="1"/>
</dbReference>
<evidence type="ECO:0000259" key="2">
    <source>
        <dbReference type="PROSITE" id="PS50172"/>
    </source>
</evidence>
<dbReference type="Gene3D" id="3.40.50.10190">
    <property type="entry name" value="BRCT domain"/>
    <property type="match status" value="3"/>
</dbReference>
<reference evidence="3" key="1">
    <citation type="submission" date="2022-12" db="EMBL/GenBank/DDBJ databases">
        <title>Chromosome-level genome assembly of the bean flower thrips Megalurothrips usitatus.</title>
        <authorList>
            <person name="Ma L."/>
            <person name="Liu Q."/>
            <person name="Li H."/>
            <person name="Cai W."/>
        </authorList>
    </citation>
    <scope>NUCLEOTIDE SEQUENCE</scope>
    <source>
        <strain evidence="3">Cailab_2022a</strain>
    </source>
</reference>
<dbReference type="PROSITE" id="PS50172">
    <property type="entry name" value="BRCT"/>
    <property type="match status" value="3"/>
</dbReference>
<dbReference type="AlphaFoldDB" id="A0AAV7XIM1"/>
<feature type="domain" description="BRCT" evidence="2">
    <location>
        <begin position="309"/>
        <end position="399"/>
    </location>
</feature>
<feature type="region of interest" description="Disordered" evidence="1">
    <location>
        <begin position="543"/>
        <end position="567"/>
    </location>
</feature>
<dbReference type="EMBL" id="JAPTSV010000008">
    <property type="protein sequence ID" value="KAJ1524930.1"/>
    <property type="molecule type" value="Genomic_DNA"/>
</dbReference>
<dbReference type="SUPFAM" id="SSF52113">
    <property type="entry name" value="BRCT domain"/>
    <property type="match status" value="3"/>
</dbReference>
<gene>
    <name evidence="3" type="ORF">ONE63_009788</name>
</gene>
<dbReference type="Pfam" id="PF12738">
    <property type="entry name" value="PTCB-BRCT"/>
    <property type="match status" value="1"/>
</dbReference>
<proteinExistence type="predicted"/>
<dbReference type="SMART" id="SM00292">
    <property type="entry name" value="BRCT"/>
    <property type="match status" value="3"/>
</dbReference>
<dbReference type="Pfam" id="PF00533">
    <property type="entry name" value="BRCT"/>
    <property type="match status" value="1"/>
</dbReference>
<evidence type="ECO:0000313" key="3">
    <source>
        <dbReference type="EMBL" id="KAJ1524930.1"/>
    </source>
</evidence>
<feature type="domain" description="BRCT" evidence="2">
    <location>
        <begin position="701"/>
        <end position="784"/>
    </location>
</feature>
<feature type="region of interest" description="Disordered" evidence="1">
    <location>
        <begin position="580"/>
        <end position="599"/>
    </location>
</feature>
<feature type="compositionally biased region" description="Low complexity" evidence="1">
    <location>
        <begin position="448"/>
        <end position="459"/>
    </location>
</feature>
<feature type="compositionally biased region" description="Polar residues" evidence="1">
    <location>
        <begin position="549"/>
        <end position="559"/>
    </location>
</feature>
<protein>
    <recommendedName>
        <fullName evidence="2">BRCT domain-containing protein</fullName>
    </recommendedName>
</protein>
<feature type="compositionally biased region" description="Low complexity" evidence="1">
    <location>
        <begin position="238"/>
        <end position="251"/>
    </location>
</feature>
<feature type="compositionally biased region" description="Acidic residues" evidence="1">
    <location>
        <begin position="252"/>
        <end position="263"/>
    </location>
</feature>
<dbReference type="CDD" id="cd17751">
    <property type="entry name" value="BRCT_microcephalin_rpt3"/>
    <property type="match status" value="1"/>
</dbReference>
<feature type="compositionally biased region" description="Pro residues" evidence="1">
    <location>
        <begin position="78"/>
        <end position="87"/>
    </location>
</feature>
<dbReference type="InterPro" id="IPR036420">
    <property type="entry name" value="BRCT_dom_sf"/>
</dbReference>
<keyword evidence="4" id="KW-1185">Reference proteome</keyword>
<feature type="compositionally biased region" description="Pro residues" evidence="1">
    <location>
        <begin position="41"/>
        <end position="51"/>
    </location>
</feature>
<dbReference type="Proteomes" id="UP001075354">
    <property type="component" value="Chromosome 8"/>
</dbReference>
<dbReference type="InterPro" id="IPR022047">
    <property type="entry name" value="Microcephalin-like"/>
</dbReference>
<feature type="compositionally biased region" description="Basic and acidic residues" evidence="1">
    <location>
        <begin position="217"/>
        <end position="230"/>
    </location>
</feature>
<accession>A0AAV7XIM1</accession>
<evidence type="ECO:0000313" key="4">
    <source>
        <dbReference type="Proteomes" id="UP001075354"/>
    </source>
</evidence>
<organism evidence="3 4">
    <name type="scientific">Megalurothrips usitatus</name>
    <name type="common">bean blossom thrips</name>
    <dbReference type="NCBI Taxonomy" id="439358"/>
    <lineage>
        <taxon>Eukaryota</taxon>
        <taxon>Metazoa</taxon>
        <taxon>Ecdysozoa</taxon>
        <taxon>Arthropoda</taxon>
        <taxon>Hexapoda</taxon>
        <taxon>Insecta</taxon>
        <taxon>Pterygota</taxon>
        <taxon>Neoptera</taxon>
        <taxon>Paraneoptera</taxon>
        <taxon>Thysanoptera</taxon>
        <taxon>Terebrantia</taxon>
        <taxon>Thripoidea</taxon>
        <taxon>Thripidae</taxon>
        <taxon>Megalurothrips</taxon>
    </lineage>
</organism>
<dbReference type="GO" id="GO:0000278">
    <property type="term" value="P:mitotic cell cycle"/>
    <property type="evidence" value="ECO:0007669"/>
    <property type="project" value="TreeGrafter"/>
</dbReference>
<feature type="region of interest" description="Disordered" evidence="1">
    <location>
        <begin position="443"/>
        <end position="475"/>
    </location>
</feature>
<sequence>MSQLYQLFCEGIKSRVRADRGKPGVGLSSTQLFDSQDDPAAPDPDAAPAPGPVGDSPHFSVRGQVGSATPTTEESPPLGEPPSPKPARVPTAPQEKSLGTGGSKTRHKRLGTRGGIDYSPNQSSRHLMERNPNVSPVDFVDVAIAIKRRDEALGSNRNDRRVSSEESQNSEPPESSRKQVSDSSETDFEGADEYYRKHLPASTSIQTKPVDQKIPAMRREESASSRKSPEESINLVLESVSPTESSSSVDSTDTDSESVEVENIESPSAARCRAFPKHKWMKSKSPERLPLVAGDTRNECDKQPHRKRSLAPILEGVKAYVEVRSGHDNRSMGVKTHLRTLGATVLEKLSKEVTHVIFNEGSLGTLRRAQNQQCYLVSVLWIDECEKVGQRVPEDKHPPLNMHLYNELKSKKYRKMKSLQPDFEEGKGEERLNNYIKRFRQKAQKAVSSQQTNESLSSSDSDESTDETQSKDLNERRKVIPDGIVLKELSVILNRVDATDTARASMIMKHNKRRLMPLNMRPPSSLSLEDFDPKDRLNPGCPYNLGSAPKQQSTLTQRQRPPRKIMSASVSIRRRSSCFVRGTQRPTQSQSKPKKARPQMRTMVCTFMHRRDIDVVAAVIKQLGGWILEPTVSVRTTHVVCGDSKRTINLLRGIAHGCWILHQEWVMRSLEAGHWLDEEPFELTEFPAVQQCRVARETLGVCPDIFSAAGGIFVANDTTPPRADIMDLLTLCGAKTVKAARQAKVIVGHHQKRTSHSDVALVNEQWVLDSIQENMLQPVRRYRL</sequence>
<dbReference type="CDD" id="cd17736">
    <property type="entry name" value="BRCT_microcephalin_rpt2"/>
    <property type="match status" value="1"/>
</dbReference>
<feature type="compositionally biased region" description="Basic and acidic residues" evidence="1">
    <location>
        <begin position="147"/>
        <end position="164"/>
    </location>
</feature>
<evidence type="ECO:0000256" key="1">
    <source>
        <dbReference type="SAM" id="MobiDB-lite"/>
    </source>
</evidence>
<dbReference type="InterPro" id="IPR001357">
    <property type="entry name" value="BRCT_dom"/>
</dbReference>